<dbReference type="AlphaFoldDB" id="A0AAD6YM90"/>
<keyword evidence="2" id="KW-1185">Reference proteome</keyword>
<accession>A0AAD6YM90</accession>
<dbReference type="Proteomes" id="UP001219525">
    <property type="component" value="Unassembled WGS sequence"/>
</dbReference>
<dbReference type="Gene3D" id="3.30.40.10">
    <property type="entry name" value="Zinc/RING finger domain, C3HC4 (zinc finger)"/>
    <property type="match status" value="1"/>
</dbReference>
<dbReference type="SUPFAM" id="SSF57850">
    <property type="entry name" value="RING/U-box"/>
    <property type="match status" value="1"/>
</dbReference>
<sequence length="212" mass="23764">MSSSSDTFWALQQGQVALTSTVPDPMQCHFTPKARITLQDILTSQAQQRLKASEVSMDSELQETLKRNFGECLCCVGTYGDPTTNPCSTCLSYSICIHCMTELIETEQKRIEQEEAQATYSVSCPACRSRIDIHALGVTNLEVHVWKAVSGGNISAEKLAESRAELEKKKMKLIAEVNKRLRDPNARRWEHVSDGIQMYVEDTNDPDYVLVD</sequence>
<gene>
    <name evidence="1" type="ORF">GGX14DRAFT_387800</name>
</gene>
<name>A0AAD6YM90_9AGAR</name>
<protein>
    <recommendedName>
        <fullName evidence="3">RING-type domain-containing protein</fullName>
    </recommendedName>
</protein>
<evidence type="ECO:0000313" key="2">
    <source>
        <dbReference type="Proteomes" id="UP001219525"/>
    </source>
</evidence>
<dbReference type="EMBL" id="JARJCW010000006">
    <property type="protein sequence ID" value="KAJ7223487.1"/>
    <property type="molecule type" value="Genomic_DNA"/>
</dbReference>
<dbReference type="InterPro" id="IPR013083">
    <property type="entry name" value="Znf_RING/FYVE/PHD"/>
</dbReference>
<comment type="caution">
    <text evidence="1">The sequence shown here is derived from an EMBL/GenBank/DDBJ whole genome shotgun (WGS) entry which is preliminary data.</text>
</comment>
<organism evidence="1 2">
    <name type="scientific">Mycena pura</name>
    <dbReference type="NCBI Taxonomy" id="153505"/>
    <lineage>
        <taxon>Eukaryota</taxon>
        <taxon>Fungi</taxon>
        <taxon>Dikarya</taxon>
        <taxon>Basidiomycota</taxon>
        <taxon>Agaricomycotina</taxon>
        <taxon>Agaricomycetes</taxon>
        <taxon>Agaricomycetidae</taxon>
        <taxon>Agaricales</taxon>
        <taxon>Marasmiineae</taxon>
        <taxon>Mycenaceae</taxon>
        <taxon>Mycena</taxon>
    </lineage>
</organism>
<evidence type="ECO:0008006" key="3">
    <source>
        <dbReference type="Google" id="ProtNLM"/>
    </source>
</evidence>
<evidence type="ECO:0000313" key="1">
    <source>
        <dbReference type="EMBL" id="KAJ7223487.1"/>
    </source>
</evidence>
<reference evidence="1" key="1">
    <citation type="submission" date="2023-03" db="EMBL/GenBank/DDBJ databases">
        <title>Massive genome expansion in bonnet fungi (Mycena s.s.) driven by repeated elements and novel gene families across ecological guilds.</title>
        <authorList>
            <consortium name="Lawrence Berkeley National Laboratory"/>
            <person name="Harder C.B."/>
            <person name="Miyauchi S."/>
            <person name="Viragh M."/>
            <person name="Kuo A."/>
            <person name="Thoen E."/>
            <person name="Andreopoulos B."/>
            <person name="Lu D."/>
            <person name="Skrede I."/>
            <person name="Drula E."/>
            <person name="Henrissat B."/>
            <person name="Morin E."/>
            <person name="Kohler A."/>
            <person name="Barry K."/>
            <person name="LaButti K."/>
            <person name="Morin E."/>
            <person name="Salamov A."/>
            <person name="Lipzen A."/>
            <person name="Mereny Z."/>
            <person name="Hegedus B."/>
            <person name="Baldrian P."/>
            <person name="Stursova M."/>
            <person name="Weitz H."/>
            <person name="Taylor A."/>
            <person name="Grigoriev I.V."/>
            <person name="Nagy L.G."/>
            <person name="Martin F."/>
            <person name="Kauserud H."/>
        </authorList>
    </citation>
    <scope>NUCLEOTIDE SEQUENCE</scope>
    <source>
        <strain evidence="1">9144</strain>
    </source>
</reference>
<proteinExistence type="predicted"/>